<dbReference type="GO" id="GO:0046348">
    <property type="term" value="P:amino sugar catabolic process"/>
    <property type="evidence" value="ECO:0007669"/>
    <property type="project" value="InterPro"/>
</dbReference>
<comment type="caution">
    <text evidence="9">The sequence shown here is derived from an EMBL/GenBank/DDBJ whole genome shotgun (WGS) entry which is preliminary data.</text>
</comment>
<evidence type="ECO:0000313" key="10">
    <source>
        <dbReference type="Proteomes" id="UP000243081"/>
    </source>
</evidence>
<dbReference type="InterPro" id="IPR001347">
    <property type="entry name" value="SIS_dom"/>
</dbReference>
<evidence type="ECO:0000256" key="5">
    <source>
        <dbReference type="ARBA" id="ARBA00023277"/>
    </source>
</evidence>
<reference evidence="9 10" key="1">
    <citation type="submission" date="2016-03" db="EMBL/GenBank/DDBJ databases">
        <title>Fine-scale spatial genetic structure of a fungal parasite of coffee scale insects.</title>
        <authorList>
            <person name="Jackson D."/>
            <person name="Zemenick K.A."/>
            <person name="Malloure B."/>
            <person name="Quandt C.A."/>
            <person name="James T.Y."/>
        </authorList>
    </citation>
    <scope>NUCLEOTIDE SEQUENCE [LARGE SCALE GENOMIC DNA]</scope>
    <source>
        <strain evidence="9 10">UM487</strain>
    </source>
</reference>
<evidence type="ECO:0000256" key="2">
    <source>
        <dbReference type="ARBA" id="ARBA00012122"/>
    </source>
</evidence>
<dbReference type="GO" id="GO:0009750">
    <property type="term" value="P:response to fructose"/>
    <property type="evidence" value="ECO:0007669"/>
    <property type="project" value="TreeGrafter"/>
</dbReference>
<dbReference type="EMBL" id="LUKN01000408">
    <property type="protein sequence ID" value="OAR02982.1"/>
    <property type="molecule type" value="Genomic_DNA"/>
</dbReference>
<dbReference type="Gene3D" id="3.40.50.10490">
    <property type="entry name" value="Glucose-6-phosphate isomerase like protein, domain 1"/>
    <property type="match status" value="1"/>
</dbReference>
<dbReference type="InterPro" id="IPR000408">
    <property type="entry name" value="Reg_chr_condens"/>
</dbReference>
<dbReference type="InterPro" id="IPR002731">
    <property type="entry name" value="ATPase_BadF"/>
</dbReference>
<dbReference type="GO" id="GO:0045127">
    <property type="term" value="F:N-acetylglucosamine kinase activity"/>
    <property type="evidence" value="ECO:0007669"/>
    <property type="project" value="UniProtKB-EC"/>
</dbReference>
<evidence type="ECO:0000256" key="4">
    <source>
        <dbReference type="ARBA" id="ARBA00023239"/>
    </source>
</evidence>
<dbReference type="GO" id="GO:0004857">
    <property type="term" value="F:enzyme inhibitor activity"/>
    <property type="evidence" value="ECO:0007669"/>
    <property type="project" value="TreeGrafter"/>
</dbReference>
<dbReference type="SUPFAM" id="SSF53067">
    <property type="entry name" value="Actin-like ATPase domain"/>
    <property type="match status" value="2"/>
</dbReference>
<evidence type="ECO:0000259" key="8">
    <source>
        <dbReference type="PROSITE" id="PS51464"/>
    </source>
</evidence>
<dbReference type="PANTHER" id="PTHR10088:SF4">
    <property type="entry name" value="GLUCOKINASE REGULATORY PROTEIN"/>
    <property type="match status" value="1"/>
</dbReference>
<dbReference type="Pfam" id="PF22645">
    <property type="entry name" value="GKRP_SIS_N"/>
    <property type="match status" value="1"/>
</dbReference>
<dbReference type="PROSITE" id="PS50012">
    <property type="entry name" value="RCC1_3"/>
    <property type="match status" value="1"/>
</dbReference>
<dbReference type="Pfam" id="PF01869">
    <property type="entry name" value="BcrAD_BadFG"/>
    <property type="match status" value="1"/>
</dbReference>
<dbReference type="HAMAP" id="MF_00068">
    <property type="entry name" value="MurQ"/>
    <property type="match status" value="1"/>
</dbReference>
<evidence type="ECO:0000313" key="9">
    <source>
        <dbReference type="EMBL" id="OAR02982.1"/>
    </source>
</evidence>
<dbReference type="AlphaFoldDB" id="A0A179IM91"/>
<dbReference type="SUPFAM" id="SSF53697">
    <property type="entry name" value="SIS domain"/>
    <property type="match status" value="1"/>
</dbReference>
<proteinExistence type="inferred from homology"/>
<dbReference type="NCBIfam" id="NF009222">
    <property type="entry name" value="PRK12570.1"/>
    <property type="match status" value="1"/>
</dbReference>
<dbReference type="InterPro" id="IPR005488">
    <property type="entry name" value="Etherase_MurQ"/>
</dbReference>
<dbReference type="Gene3D" id="3.30.420.40">
    <property type="match status" value="2"/>
</dbReference>
<dbReference type="NCBIfam" id="NF003915">
    <property type="entry name" value="PRK05441.1"/>
    <property type="match status" value="1"/>
</dbReference>
<dbReference type="GO" id="GO:0030246">
    <property type="term" value="F:carbohydrate binding"/>
    <property type="evidence" value="ECO:0007669"/>
    <property type="project" value="TreeGrafter"/>
</dbReference>
<keyword evidence="5" id="KW-0119">Carbohydrate metabolism</keyword>
<dbReference type="GO" id="GO:0042593">
    <property type="term" value="P:glucose homeostasis"/>
    <property type="evidence" value="ECO:0007669"/>
    <property type="project" value="TreeGrafter"/>
</dbReference>
<dbReference type="InterPro" id="IPR040190">
    <property type="entry name" value="MURQ/GCKR"/>
</dbReference>
<organism evidence="9 10">
    <name type="scientific">Cordyceps confragosa</name>
    <name type="common">Lecanicillium lecanii</name>
    <dbReference type="NCBI Taxonomy" id="2714763"/>
    <lineage>
        <taxon>Eukaryota</taxon>
        <taxon>Fungi</taxon>
        <taxon>Dikarya</taxon>
        <taxon>Ascomycota</taxon>
        <taxon>Pezizomycotina</taxon>
        <taxon>Sordariomycetes</taxon>
        <taxon>Hypocreomycetidae</taxon>
        <taxon>Hypocreales</taxon>
        <taxon>Cordycipitaceae</taxon>
        <taxon>Akanthomyces</taxon>
    </lineage>
</organism>
<dbReference type="InterPro" id="IPR046348">
    <property type="entry name" value="SIS_dom_sf"/>
</dbReference>
<dbReference type="PROSITE" id="PS01272">
    <property type="entry name" value="GCKR"/>
    <property type="match status" value="1"/>
</dbReference>
<dbReference type="GO" id="GO:0070095">
    <property type="term" value="F:fructose-6-phosphate binding"/>
    <property type="evidence" value="ECO:0007669"/>
    <property type="project" value="TreeGrafter"/>
</dbReference>
<dbReference type="CDD" id="cd05007">
    <property type="entry name" value="SIS_Etherase"/>
    <property type="match status" value="1"/>
</dbReference>
<sequence>ITTLVVSRARSSFSHHIQSKGIPKKRRFEMPPTTVELGGLQTENRNPRTTAIDKVSTEELCRILHQEDCRVPAAITPCLPDIAGAIDALAEKVRRGGRVFYIGAGTSGRLGVLDASEIPPTYSAPSNQFIALIAGGDYALRNAKEGAEDDRSAAKTDLDASNIKPGIDCLIGIASSGRTPYVLGGLEYARSIGCVTVGVVCVQPSAIGTEGNADFLVSAVTGPESVTGSTRMKAGTATKLALNMISTGIMIKLGKTYGNLMVDLKATNIKLQQRARNILRAIGGQRCPHSDEDLDAILAASHGSTKVAAVVIVLDVDVAEAELRLERNNGVLAQVFAEAETQSSKGTKDESDIVLCVDAGGTSCKATVLSKDGAVGTGIGGPCNMQVHLECRTLTHMPQTSNGLDACLSTISDAIQQATDSCPATKGRRLSSIVFATAWVGIAGYDRPTLQPLIDSGLAKLLHLKVWSGLYVTTDIDLLPVASASKENVKDAIVLVAGTGSVSMSFRKENGRFIRKSRAGGWGYLLGDNGSGYGIGREALRLALRASDVSRMRKAAGAPSQPLPPLADAIFHHFKEQFPEAEAEDLLSTIMVPSSYPQQPEDAVMDRTSRIAGVAKIVLAKAGQNEEAERIVSAGADSLAELVTLLASGQGIEPSKTSLVLAGGLMQDEGYRKRVVGCVEKAGYKFQHVQVVDRPAMNGAQFLLQSIEKRQ</sequence>
<protein>
    <recommendedName>
        <fullName evidence="3">N-acetyl-D-glucosamine kinase</fullName>
        <ecNumber evidence="2">2.7.1.59</ecNumber>
    </recommendedName>
    <alternativeName>
        <fullName evidence="6">GlcNAc kinase</fullName>
    </alternativeName>
</protein>
<feature type="repeat" description="RCC1" evidence="7">
    <location>
        <begin position="97"/>
        <end position="145"/>
    </location>
</feature>
<keyword evidence="4" id="KW-0456">Lyase</keyword>
<dbReference type="NCBIfam" id="TIGR00274">
    <property type="entry name" value="N-acetylmuramic acid 6-phosphate etherase"/>
    <property type="match status" value="1"/>
</dbReference>
<dbReference type="InterPro" id="IPR005486">
    <property type="entry name" value="Glucokinase_regulatory_CS"/>
</dbReference>
<dbReference type="GO" id="GO:0005654">
    <property type="term" value="C:nucleoplasm"/>
    <property type="evidence" value="ECO:0007669"/>
    <property type="project" value="TreeGrafter"/>
</dbReference>
<dbReference type="Gene3D" id="1.10.8.1080">
    <property type="match status" value="1"/>
</dbReference>
<evidence type="ECO:0000256" key="1">
    <source>
        <dbReference type="ARBA" id="ARBA00006198"/>
    </source>
</evidence>
<dbReference type="FunFam" id="3.40.50.10490:FF:000014">
    <property type="entry name" value="N-acetylmuramic acid 6-phosphate etherase"/>
    <property type="match status" value="1"/>
</dbReference>
<gene>
    <name evidence="9" type="ORF">LLEC1_05646</name>
</gene>
<dbReference type="Proteomes" id="UP000243081">
    <property type="component" value="Unassembled WGS sequence"/>
</dbReference>
<feature type="domain" description="SIS" evidence="8">
    <location>
        <begin position="89"/>
        <end position="255"/>
    </location>
</feature>
<evidence type="ECO:0000256" key="6">
    <source>
        <dbReference type="ARBA" id="ARBA00031123"/>
    </source>
</evidence>
<dbReference type="GO" id="GO:0016835">
    <property type="term" value="F:carbon-oxygen lyase activity"/>
    <property type="evidence" value="ECO:0007669"/>
    <property type="project" value="InterPro"/>
</dbReference>
<dbReference type="GO" id="GO:0019899">
    <property type="term" value="F:enzyme binding"/>
    <property type="evidence" value="ECO:0007669"/>
    <property type="project" value="TreeGrafter"/>
</dbReference>
<name>A0A179IM91_CORDF</name>
<evidence type="ECO:0000256" key="7">
    <source>
        <dbReference type="PROSITE-ProRule" id="PRU00235"/>
    </source>
</evidence>
<dbReference type="PANTHER" id="PTHR10088">
    <property type="entry name" value="GLUCOKINASE REGULATORY PROTEIN"/>
    <property type="match status" value="1"/>
</dbReference>
<dbReference type="PROSITE" id="PS51464">
    <property type="entry name" value="SIS"/>
    <property type="match status" value="1"/>
</dbReference>
<dbReference type="InterPro" id="IPR043129">
    <property type="entry name" value="ATPase_NBD"/>
</dbReference>
<dbReference type="OrthoDB" id="311172at2759"/>
<comment type="similarity">
    <text evidence="1">Belongs to the eukaryotic-type N-acetylglucosamine kinase family.</text>
</comment>
<evidence type="ECO:0000256" key="3">
    <source>
        <dbReference type="ARBA" id="ARBA00014974"/>
    </source>
</evidence>
<feature type="non-terminal residue" evidence="9">
    <location>
        <position position="1"/>
    </location>
</feature>
<dbReference type="EC" id="2.7.1.59" evidence="2"/>
<dbReference type="GO" id="GO:0005829">
    <property type="term" value="C:cytosol"/>
    <property type="evidence" value="ECO:0007669"/>
    <property type="project" value="TreeGrafter"/>
</dbReference>
<keyword evidence="10" id="KW-1185">Reference proteome</keyword>
<dbReference type="OMA" id="PCNLTDG"/>
<accession>A0A179IM91</accession>